<dbReference type="Gene3D" id="2.40.50.140">
    <property type="entry name" value="Nucleic acid-binding proteins"/>
    <property type="match status" value="1"/>
</dbReference>
<dbReference type="EMBL" id="CP091092">
    <property type="protein sequence ID" value="WFN36094.1"/>
    <property type="molecule type" value="Genomic_DNA"/>
</dbReference>
<dbReference type="Proteomes" id="UP001218895">
    <property type="component" value="Chromosome"/>
</dbReference>
<reference evidence="1" key="1">
    <citation type="submission" date="2022-01" db="EMBL/GenBank/DDBJ databases">
        <title>Complete genome of Methanomicrobium antiquum DSM 21220.</title>
        <authorList>
            <person name="Chen S.-C."/>
            <person name="You Y.-T."/>
            <person name="Zhou Y.-Z."/>
            <person name="Lai M.-C."/>
        </authorList>
    </citation>
    <scope>NUCLEOTIDE SEQUENCE</scope>
    <source>
        <strain evidence="1">DSM 21220</strain>
    </source>
</reference>
<dbReference type="RefSeq" id="WP_278098933.1">
    <property type="nucleotide sequence ID" value="NZ_CP091092.1"/>
</dbReference>
<proteinExistence type="predicted"/>
<keyword evidence="2" id="KW-1185">Reference proteome</keyword>
<name>A0AAF0FW60_9EURY</name>
<evidence type="ECO:0000313" key="1">
    <source>
        <dbReference type="EMBL" id="WFN36094.1"/>
    </source>
</evidence>
<protein>
    <submittedName>
        <fullName evidence="1">Uncharacterized protein</fullName>
    </submittedName>
</protein>
<evidence type="ECO:0000313" key="2">
    <source>
        <dbReference type="Proteomes" id="UP001218895"/>
    </source>
</evidence>
<sequence>MRAFYALVDDILTWEEFEEEVFSINPDPHDEESENLAAAEVAEKYGRLHLKISELNSKPTLNFFFCKIIEIGPVIEFKRDDNTPGVVRRVLTGDETGEAVLVFFDEKVSGTEEIAVGDVLEVAGRFRSLSTINAVDLRRVEKEIFLREDGIKTLLPVSLKALVLEKSGILQYTKKDQTFGEMEVMFVCMGKTTARIISWNPENLTGITEGMSIYISGLMQKPSKFKEFILGDSSEIKIIFRPDELVKPEFLSISDLYEVLSEKNDESADLTKKGAFDDKISDSFFNSYKIEGLNPCNITGFVTSIDYVSGLPHNSGDTLWLKKGILCDISKGSPKNMPFVLWGKHARLPVFKGDLLELYNCRLKKSGNEKEKAKKNSFVSDLTCYEIHAGYNTCVKVLTGSDTYESNDYKDHVCEKIKGVLECFPEGLYLVGELGRYFLSDNSAKDIKKYFSAGDEVILYGYLKGRVIDVVSAEPVLYSQTNIEERLLSFKNKFFN</sequence>
<accession>A0AAF0FW60</accession>
<dbReference type="KEGG" id="manq:L1994_08045"/>
<dbReference type="GeneID" id="79950341"/>
<dbReference type="InterPro" id="IPR012340">
    <property type="entry name" value="NA-bd_OB-fold"/>
</dbReference>
<organism evidence="1 2">
    <name type="scientific">Methanomicrobium antiquum</name>
    <dbReference type="NCBI Taxonomy" id="487686"/>
    <lineage>
        <taxon>Archaea</taxon>
        <taxon>Methanobacteriati</taxon>
        <taxon>Methanobacteriota</taxon>
        <taxon>Stenosarchaea group</taxon>
        <taxon>Methanomicrobia</taxon>
        <taxon>Methanomicrobiales</taxon>
        <taxon>Methanomicrobiaceae</taxon>
        <taxon>Methanomicrobium</taxon>
    </lineage>
</organism>
<gene>
    <name evidence="1" type="ORF">L1994_08045</name>
</gene>
<dbReference type="AlphaFoldDB" id="A0AAF0FW60"/>
<dbReference type="SUPFAM" id="SSF50249">
    <property type="entry name" value="Nucleic acid-binding proteins"/>
    <property type="match status" value="1"/>
</dbReference>